<name>A0A1T3P048_9ACTN</name>
<dbReference type="SUPFAM" id="SSF55186">
    <property type="entry name" value="ThrRS/AlaRS common domain"/>
    <property type="match status" value="1"/>
</dbReference>
<proteinExistence type="predicted"/>
<dbReference type="Gene3D" id="3.30.980.10">
    <property type="entry name" value="Threonyl-trna Synthetase, Chain A, domain 2"/>
    <property type="match status" value="1"/>
</dbReference>
<dbReference type="GO" id="GO:0000166">
    <property type="term" value="F:nucleotide binding"/>
    <property type="evidence" value="ECO:0007669"/>
    <property type="project" value="InterPro"/>
</dbReference>
<protein>
    <submittedName>
        <fullName evidence="1">Metal-dependent hydrolase</fullName>
    </submittedName>
</protein>
<dbReference type="InterPro" id="IPR018163">
    <property type="entry name" value="Thr/Ala-tRNA-synth_IIc_edit"/>
</dbReference>
<sequence length="292" mass="30920">MALPTTSTEVTFPVGATTGEAPILAAPVLPDGRTALVVGRTPFHPLDHTWPDQPADTGVIRVAGAELPVVDCLTGGVGPDGTFAVGEAIPVRRGDEDWAWLALHVVDPAPGDPADLVGAAAELVVDAERRAALSAAHTACHLLAFALNAVLAPRWRKEVRTDSLGRPDFDNLAITRSRLTEAGSRDDYRIGKSLRKKGFTADTLARDLPGIRDEVEALLGEWLKTDAGVRIEVPAPALTARRVWHCGLPDGDAHVPCGGSHLARLGELRSLAVELTLEEDGALVALTRPERV</sequence>
<keyword evidence="1" id="KW-0378">Hydrolase</keyword>
<dbReference type="STRING" id="159449.B4N89_16265"/>
<dbReference type="AlphaFoldDB" id="A0A1T3P048"/>
<evidence type="ECO:0000313" key="1">
    <source>
        <dbReference type="EMBL" id="OPC82281.1"/>
    </source>
</evidence>
<reference evidence="1 2" key="1">
    <citation type="submission" date="2017-03" db="EMBL/GenBank/DDBJ databases">
        <title>Draft genome sequence of Streptomyces scabrisporus NF3, endophyte isolated from Amphipterygium adstringens.</title>
        <authorList>
            <person name="Vazquez M."/>
            <person name="Ceapa C.D."/>
            <person name="Rodriguez Luna D."/>
            <person name="Sanchez Esquivel S."/>
        </authorList>
    </citation>
    <scope>NUCLEOTIDE SEQUENCE [LARGE SCALE GENOMIC DNA]</scope>
    <source>
        <strain evidence="1 2">NF3</strain>
    </source>
</reference>
<dbReference type="EMBL" id="MWQN01000001">
    <property type="protein sequence ID" value="OPC82281.1"/>
    <property type="molecule type" value="Genomic_DNA"/>
</dbReference>
<dbReference type="Proteomes" id="UP000190037">
    <property type="component" value="Unassembled WGS sequence"/>
</dbReference>
<evidence type="ECO:0000313" key="2">
    <source>
        <dbReference type="Proteomes" id="UP000190037"/>
    </source>
</evidence>
<gene>
    <name evidence="1" type="ORF">B4N89_16265</name>
</gene>
<keyword evidence="2" id="KW-1185">Reference proteome</keyword>
<organism evidence="1 2">
    <name type="scientific">Embleya scabrispora</name>
    <dbReference type="NCBI Taxonomy" id="159449"/>
    <lineage>
        <taxon>Bacteria</taxon>
        <taxon>Bacillati</taxon>
        <taxon>Actinomycetota</taxon>
        <taxon>Actinomycetes</taxon>
        <taxon>Kitasatosporales</taxon>
        <taxon>Streptomycetaceae</taxon>
        <taxon>Embleya</taxon>
    </lineage>
</organism>
<accession>A0A1T3P048</accession>
<dbReference type="RefSeq" id="WP_078976550.1">
    <property type="nucleotide sequence ID" value="NZ_MWQN01000001.1"/>
</dbReference>
<dbReference type="OrthoDB" id="6396444at2"/>
<dbReference type="GO" id="GO:0016787">
    <property type="term" value="F:hydrolase activity"/>
    <property type="evidence" value="ECO:0007669"/>
    <property type="project" value="UniProtKB-KW"/>
</dbReference>
<comment type="caution">
    <text evidence="1">The sequence shown here is derived from an EMBL/GenBank/DDBJ whole genome shotgun (WGS) entry which is preliminary data.</text>
</comment>